<evidence type="ECO:0000256" key="4">
    <source>
        <dbReference type="SAM" id="MobiDB-lite"/>
    </source>
</evidence>
<dbReference type="NCBIfam" id="TIGR04539">
    <property type="entry name" value="tRNA_cyclodipep"/>
    <property type="match status" value="1"/>
</dbReference>
<evidence type="ECO:0000313" key="5">
    <source>
        <dbReference type="EMBL" id="MBH5338475.1"/>
    </source>
</evidence>
<dbReference type="InterPro" id="IPR038622">
    <property type="entry name" value="CDPS_sf"/>
</dbReference>
<sequence length="232" mass="25022">MRDADHLLIGVSPGNGYFGIPTLTRMFRWAHATFQRVDVIVPDRSLASNYRAQGYPDRAAHKKARTEVSCVRRRIRRAFERSGIPEEDQHTHLLSDLVHSDAYQRLHLRVRDALTTDEHTRAVCREVSARAVPMAAAGSGTAGEPGTAAGSGEDGGARPGGASSDAADLALEYLIDELPFFMDTPSILGVSSSLVSYHAPVGFADLLYTGAGPLHAAANQGFILLKDHAAQY</sequence>
<evidence type="ECO:0000256" key="2">
    <source>
        <dbReference type="ARBA" id="ARBA00022679"/>
    </source>
</evidence>
<keyword evidence="2" id="KW-0808">Transferase</keyword>
<comment type="caution">
    <text evidence="5">The sequence shown here is derived from an EMBL/GenBank/DDBJ whole genome shotgun (WGS) entry which is preliminary data.</text>
</comment>
<evidence type="ECO:0000256" key="1">
    <source>
        <dbReference type="ARBA" id="ARBA00006034"/>
    </source>
</evidence>
<feature type="region of interest" description="Disordered" evidence="4">
    <location>
        <begin position="135"/>
        <end position="163"/>
    </location>
</feature>
<reference evidence="5 6" key="1">
    <citation type="submission" date="2020-09" db="EMBL/GenBank/DDBJ databases">
        <title>Biosynthesis of the nuclear factor of activated T cells inhibitor NFAT-133 and its congeners in Streptomyces pactum.</title>
        <authorList>
            <person name="Zhou W."/>
            <person name="Posri P."/>
            <person name="Abugrain M.E."/>
            <person name="Weisberg A.J."/>
            <person name="Chang J.H."/>
            <person name="Mahmud T."/>
        </authorList>
    </citation>
    <scope>NUCLEOTIDE SEQUENCE [LARGE SCALE GENOMIC DNA]</scope>
    <source>
        <strain evidence="5 6">ATCC 27456</strain>
    </source>
</reference>
<dbReference type="Proteomes" id="UP000807371">
    <property type="component" value="Unassembled WGS sequence"/>
</dbReference>
<proteinExistence type="inferred from homology"/>
<dbReference type="Pfam" id="PF16715">
    <property type="entry name" value="CDPS"/>
    <property type="match status" value="1"/>
</dbReference>
<gene>
    <name evidence="5" type="ORF">IHE55_28280</name>
</gene>
<accession>A0ABS0NTC3</accession>
<dbReference type="InterPro" id="IPR030903">
    <property type="entry name" value="CDPS"/>
</dbReference>
<keyword evidence="6" id="KW-1185">Reference proteome</keyword>
<comment type="similarity">
    <text evidence="1">Belongs to the CDPS family.</text>
</comment>
<evidence type="ECO:0000313" key="6">
    <source>
        <dbReference type="Proteomes" id="UP000807371"/>
    </source>
</evidence>
<organism evidence="5 6">
    <name type="scientific">Streptomyces pactum</name>
    <dbReference type="NCBI Taxonomy" id="68249"/>
    <lineage>
        <taxon>Bacteria</taxon>
        <taxon>Bacillati</taxon>
        <taxon>Actinomycetota</taxon>
        <taxon>Actinomycetes</taxon>
        <taxon>Kitasatosporales</taxon>
        <taxon>Streptomycetaceae</taxon>
        <taxon>Streptomyces</taxon>
    </lineage>
</organism>
<protein>
    <recommendedName>
        <fullName evidence="3">Cyclodipeptide synthase</fullName>
    </recommendedName>
</protein>
<dbReference type="EMBL" id="JACYXC010000001">
    <property type="protein sequence ID" value="MBH5338475.1"/>
    <property type="molecule type" value="Genomic_DNA"/>
</dbReference>
<evidence type="ECO:0000256" key="3">
    <source>
        <dbReference type="ARBA" id="ARBA00030771"/>
    </source>
</evidence>
<name>A0ABS0NTC3_9ACTN</name>
<dbReference type="Gene3D" id="3.40.50.11710">
    <property type="entry name" value="Cyclodipeptide synthase"/>
    <property type="match status" value="1"/>
</dbReference>